<dbReference type="Proteomes" id="UP000002425">
    <property type="component" value="Chromosome"/>
</dbReference>
<protein>
    <submittedName>
        <fullName evidence="2">Uncharacterized protein</fullName>
    </submittedName>
</protein>
<feature type="coiled-coil region" evidence="1">
    <location>
        <begin position="165"/>
        <end position="199"/>
    </location>
</feature>
<proteinExistence type="predicted"/>
<dbReference type="RefSeq" id="WP_011512842.1">
    <property type="nucleotide sequence ID" value="NC_007969.1"/>
</dbReference>
<accession>Q1QDJ6</accession>
<keyword evidence="1" id="KW-0175">Coiled coil</keyword>
<organism evidence="2 3">
    <name type="scientific">Psychrobacter cryohalolentis (strain ATCC BAA-1226 / DSM 17306 / VKM B-2378 / K5)</name>
    <dbReference type="NCBI Taxonomy" id="335284"/>
    <lineage>
        <taxon>Bacteria</taxon>
        <taxon>Pseudomonadati</taxon>
        <taxon>Pseudomonadota</taxon>
        <taxon>Gammaproteobacteria</taxon>
        <taxon>Moraxellales</taxon>
        <taxon>Moraxellaceae</taxon>
        <taxon>Psychrobacter</taxon>
    </lineage>
</organism>
<dbReference type="eggNOG" id="COG2433">
    <property type="taxonomic scope" value="Bacteria"/>
</dbReference>
<name>Q1QDJ6_PSYCK</name>
<sequence length="284" mass="32193">MQYSLKGKEYYSQFNNCDNIKNNFDYLTVPEAAILWCGIPRSELATELTQCTPKGDGNALSRSIVKHPYVQCVEPRCEILHQAFEDGKLKMGRDGGKGYYKYDIKDKKEADSGSSDIGHINPERRTIKVTDLKEFIAEYHADDMPKTLFSDIDIHKLKPITHDDYSSLLAKNQALEARLEKAKEVYVQQRKEISDLESKSEQAALAVNPADDLEKVPHQAYRALDRVMYAMAKLTNLDNAEPYSQNNPSLNASITTILQNDGLTLEYQAVGKWLSRINDIKPLN</sequence>
<evidence type="ECO:0000313" key="3">
    <source>
        <dbReference type="Proteomes" id="UP000002425"/>
    </source>
</evidence>
<dbReference type="EMBL" id="CP000323">
    <property type="protein sequence ID" value="ABE74257.1"/>
    <property type="molecule type" value="Genomic_DNA"/>
</dbReference>
<keyword evidence="3" id="KW-1185">Reference proteome</keyword>
<dbReference type="KEGG" id="pcr:Pcryo_0474"/>
<evidence type="ECO:0000256" key="1">
    <source>
        <dbReference type="SAM" id="Coils"/>
    </source>
</evidence>
<evidence type="ECO:0000313" key="2">
    <source>
        <dbReference type="EMBL" id="ABE74257.1"/>
    </source>
</evidence>
<dbReference type="AlphaFoldDB" id="Q1QDJ6"/>
<reference evidence="2" key="1">
    <citation type="submission" date="2006-03" db="EMBL/GenBank/DDBJ databases">
        <title>Complete sequence of chromosome of Psychrobacter cryohalolentis K5.</title>
        <authorList>
            <consortium name="US DOE Joint Genome Institute"/>
            <person name="Copeland A."/>
            <person name="Lucas S."/>
            <person name="Lapidus A."/>
            <person name="Barry K."/>
            <person name="Detter J.C."/>
            <person name="Glavina del Rio T."/>
            <person name="Hammon N."/>
            <person name="Israni S."/>
            <person name="Dalin E."/>
            <person name="Tice H."/>
            <person name="Pitluck S."/>
            <person name="Brettin T."/>
            <person name="Bruce D."/>
            <person name="Han C."/>
            <person name="Tapia R."/>
            <person name="Sims D.R."/>
            <person name="Gilna P."/>
            <person name="Schmutz J."/>
            <person name="Larimer F."/>
            <person name="Land M."/>
            <person name="Hauser L."/>
            <person name="Kyrpides N."/>
            <person name="Kim E."/>
            <person name="Richardson P."/>
        </authorList>
    </citation>
    <scope>NUCLEOTIDE SEQUENCE</scope>
    <source>
        <strain evidence="2">K5</strain>
    </source>
</reference>
<dbReference type="HOGENOM" id="CLU_979592_0_0_6"/>
<gene>
    <name evidence="2" type="ordered locus">Pcryo_0474</name>
</gene>